<keyword evidence="1" id="KW-1133">Transmembrane helix</keyword>
<evidence type="ECO:0008006" key="4">
    <source>
        <dbReference type="Google" id="ProtNLM"/>
    </source>
</evidence>
<keyword evidence="1" id="KW-0812">Transmembrane</keyword>
<sequence length="63" mass="7238">MKCYNSFFLVVSALSIIFFVFLSTNYMQVEGLRPLKELSFSSMVENFVIQRAYSGPSHRGRGH</sequence>
<name>A0AAE1SY30_9SOLA</name>
<evidence type="ECO:0000313" key="2">
    <source>
        <dbReference type="EMBL" id="KAK4377237.1"/>
    </source>
</evidence>
<keyword evidence="1" id="KW-0472">Membrane</keyword>
<reference evidence="2" key="1">
    <citation type="submission" date="2023-12" db="EMBL/GenBank/DDBJ databases">
        <title>Genome assembly of Anisodus tanguticus.</title>
        <authorList>
            <person name="Wang Y.-J."/>
        </authorList>
    </citation>
    <scope>NUCLEOTIDE SEQUENCE</scope>
    <source>
        <strain evidence="2">KB-2021</strain>
        <tissue evidence="2">Leaf</tissue>
    </source>
</reference>
<evidence type="ECO:0000313" key="3">
    <source>
        <dbReference type="Proteomes" id="UP001291623"/>
    </source>
</evidence>
<keyword evidence="3" id="KW-1185">Reference proteome</keyword>
<evidence type="ECO:0000256" key="1">
    <source>
        <dbReference type="SAM" id="Phobius"/>
    </source>
</evidence>
<dbReference type="Proteomes" id="UP001291623">
    <property type="component" value="Unassembled WGS sequence"/>
</dbReference>
<proteinExistence type="predicted"/>
<comment type="caution">
    <text evidence="2">The sequence shown here is derived from an EMBL/GenBank/DDBJ whole genome shotgun (WGS) entry which is preliminary data.</text>
</comment>
<dbReference type="AlphaFoldDB" id="A0AAE1SY30"/>
<feature type="transmembrane region" description="Helical" evidence="1">
    <location>
        <begin position="6"/>
        <end position="27"/>
    </location>
</feature>
<organism evidence="2 3">
    <name type="scientific">Anisodus tanguticus</name>
    <dbReference type="NCBI Taxonomy" id="243964"/>
    <lineage>
        <taxon>Eukaryota</taxon>
        <taxon>Viridiplantae</taxon>
        <taxon>Streptophyta</taxon>
        <taxon>Embryophyta</taxon>
        <taxon>Tracheophyta</taxon>
        <taxon>Spermatophyta</taxon>
        <taxon>Magnoliopsida</taxon>
        <taxon>eudicotyledons</taxon>
        <taxon>Gunneridae</taxon>
        <taxon>Pentapetalae</taxon>
        <taxon>asterids</taxon>
        <taxon>lamiids</taxon>
        <taxon>Solanales</taxon>
        <taxon>Solanaceae</taxon>
        <taxon>Solanoideae</taxon>
        <taxon>Hyoscyameae</taxon>
        <taxon>Anisodus</taxon>
    </lineage>
</organism>
<accession>A0AAE1SY30</accession>
<dbReference type="EMBL" id="JAVYJV010000002">
    <property type="protein sequence ID" value="KAK4377237.1"/>
    <property type="molecule type" value="Genomic_DNA"/>
</dbReference>
<gene>
    <name evidence="2" type="ORF">RND71_003533</name>
</gene>
<protein>
    <recommendedName>
        <fullName evidence="4">Transmembrane protein</fullName>
    </recommendedName>
</protein>